<comment type="subunit">
    <text evidence="4">Interacts with translational regulator CsrA and flagellin(s).</text>
</comment>
<sequence length="149" mass="16630">MGQIEVSSRLGKIIIDKSKIIYFPRGLIGFEGYHYFVLLQIKDKSPFLLLQSTENSRLGLIVADPFVFVPHFRFSLNKIEEKVLRISGRDEISVLATVNIPAGKPENTTLNLSGPIVINNKSKRGLQLAVIEAGLPSHVVISEFVQERT</sequence>
<keyword evidence="1 4" id="KW-0963">Cytoplasm</keyword>
<evidence type="ECO:0000256" key="4">
    <source>
        <dbReference type="HAMAP-Rule" id="MF_01185"/>
    </source>
</evidence>
<evidence type="ECO:0000256" key="1">
    <source>
        <dbReference type="ARBA" id="ARBA00022490"/>
    </source>
</evidence>
<dbReference type="STRING" id="206665.SAMN04488516_101440"/>
<organism evidence="5 6">
    <name type="scientific">Desulfonauticus submarinus</name>
    <dbReference type="NCBI Taxonomy" id="206665"/>
    <lineage>
        <taxon>Bacteria</taxon>
        <taxon>Pseudomonadati</taxon>
        <taxon>Thermodesulfobacteriota</taxon>
        <taxon>Desulfovibrionia</taxon>
        <taxon>Desulfovibrionales</taxon>
        <taxon>Desulfonauticaceae</taxon>
        <taxon>Desulfonauticus</taxon>
    </lineage>
</organism>
<keyword evidence="5" id="KW-0282">Flagellum</keyword>
<dbReference type="NCBIfam" id="NF009793">
    <property type="entry name" value="PRK13285.1-1"/>
    <property type="match status" value="1"/>
</dbReference>
<evidence type="ECO:0000313" key="6">
    <source>
        <dbReference type="Proteomes" id="UP000199602"/>
    </source>
</evidence>
<keyword evidence="4" id="KW-0143">Chaperone</keyword>
<dbReference type="EMBL" id="FNIN01000001">
    <property type="protein sequence ID" value="SDN33632.1"/>
    <property type="molecule type" value="Genomic_DNA"/>
</dbReference>
<protein>
    <recommendedName>
        <fullName evidence="4">Flagellar assembly factor FliW</fullName>
    </recommendedName>
</protein>
<dbReference type="InterPro" id="IPR003775">
    <property type="entry name" value="Flagellar_assembly_factor_FliW"/>
</dbReference>
<dbReference type="OrthoDB" id="9801235at2"/>
<dbReference type="GO" id="GO:0044780">
    <property type="term" value="P:bacterial-type flagellum assembly"/>
    <property type="evidence" value="ECO:0007669"/>
    <property type="project" value="UniProtKB-UniRule"/>
</dbReference>
<dbReference type="GO" id="GO:0005737">
    <property type="term" value="C:cytoplasm"/>
    <property type="evidence" value="ECO:0007669"/>
    <property type="project" value="UniProtKB-SubCell"/>
</dbReference>
<proteinExistence type="inferred from homology"/>
<dbReference type="Gene3D" id="2.30.290.10">
    <property type="entry name" value="BH3618-like"/>
    <property type="match status" value="1"/>
</dbReference>
<name>A0A1H0AJ76_9BACT</name>
<dbReference type="InterPro" id="IPR024046">
    <property type="entry name" value="Flagellar_assmbl_FliW_dom_sf"/>
</dbReference>
<dbReference type="PANTHER" id="PTHR39190">
    <property type="entry name" value="FLAGELLAR ASSEMBLY FACTOR FLIW"/>
    <property type="match status" value="1"/>
</dbReference>
<dbReference type="HAMAP" id="MF_01185">
    <property type="entry name" value="FliW"/>
    <property type="match status" value="1"/>
</dbReference>
<dbReference type="SUPFAM" id="SSF141457">
    <property type="entry name" value="BH3618-like"/>
    <property type="match status" value="1"/>
</dbReference>
<comment type="similarity">
    <text evidence="4">Belongs to the FliW family.</text>
</comment>
<comment type="subcellular location">
    <subcellularLocation>
        <location evidence="4">Cytoplasm</location>
    </subcellularLocation>
</comment>
<dbReference type="GO" id="GO:0006417">
    <property type="term" value="P:regulation of translation"/>
    <property type="evidence" value="ECO:0007669"/>
    <property type="project" value="UniProtKB-KW"/>
</dbReference>
<gene>
    <name evidence="4" type="primary">fliW</name>
    <name evidence="5" type="ORF">SAMN04488516_101440</name>
</gene>
<comment type="function">
    <text evidence="4">Acts as an anti-CsrA protein, binds CsrA and prevents it from repressing translation of its target genes, one of which is flagellin. Binds to flagellin and participates in the assembly of the flagellum.</text>
</comment>
<evidence type="ECO:0000256" key="2">
    <source>
        <dbReference type="ARBA" id="ARBA00022795"/>
    </source>
</evidence>
<keyword evidence="5" id="KW-0966">Cell projection</keyword>
<dbReference type="PANTHER" id="PTHR39190:SF1">
    <property type="entry name" value="FLAGELLAR ASSEMBLY FACTOR FLIW"/>
    <property type="match status" value="1"/>
</dbReference>
<dbReference type="RefSeq" id="WP_092062697.1">
    <property type="nucleotide sequence ID" value="NZ_FNIN01000001.1"/>
</dbReference>
<keyword evidence="3 4" id="KW-0810">Translation regulation</keyword>
<evidence type="ECO:0000313" key="5">
    <source>
        <dbReference type="EMBL" id="SDN33632.1"/>
    </source>
</evidence>
<keyword evidence="5" id="KW-0969">Cilium</keyword>
<dbReference type="AlphaFoldDB" id="A0A1H0AJ76"/>
<accession>A0A1H0AJ76</accession>
<keyword evidence="2 4" id="KW-1005">Bacterial flagellum biogenesis</keyword>
<dbReference type="Pfam" id="PF02623">
    <property type="entry name" value="FliW"/>
    <property type="match status" value="1"/>
</dbReference>
<dbReference type="Proteomes" id="UP000199602">
    <property type="component" value="Unassembled WGS sequence"/>
</dbReference>
<evidence type="ECO:0000256" key="3">
    <source>
        <dbReference type="ARBA" id="ARBA00022845"/>
    </source>
</evidence>
<reference evidence="5 6" key="1">
    <citation type="submission" date="2016-10" db="EMBL/GenBank/DDBJ databases">
        <authorList>
            <person name="de Groot N.N."/>
        </authorList>
    </citation>
    <scope>NUCLEOTIDE SEQUENCE [LARGE SCALE GENOMIC DNA]</scope>
    <source>
        <strain evidence="5 6">DSM 15269</strain>
    </source>
</reference>
<keyword evidence="6" id="KW-1185">Reference proteome</keyword>